<sequence>MLTTSDMNSFIPWFEPCDTFFTATSILDFRSTPLYTFPKPPVPSMCLLLKPSVALCRSLYENRCGPNSTSQSSLNSAYLCCLLTSRMIIAKINAALTMGNVIFKIFCKLLSLGQGSLGNLAILIAGAGAFMAKLQPIT</sequence>
<evidence type="ECO:0000313" key="1">
    <source>
        <dbReference type="EnsemblPlants" id="OB07G11660.1"/>
    </source>
</evidence>
<keyword evidence="2" id="KW-1185">Reference proteome</keyword>
<dbReference type="Proteomes" id="UP000006038">
    <property type="component" value="Chromosome 7"/>
</dbReference>
<dbReference type="AlphaFoldDB" id="J3MID4"/>
<accession>J3MID4</accession>
<dbReference type="EnsemblPlants" id="OB07G11660.1">
    <property type="protein sequence ID" value="OB07G11660.1"/>
    <property type="gene ID" value="OB07G11660"/>
</dbReference>
<reference evidence="1" key="1">
    <citation type="journal article" date="2013" name="Nat. Commun.">
        <title>Whole-genome sequencing of Oryza brachyantha reveals mechanisms underlying Oryza genome evolution.</title>
        <authorList>
            <person name="Chen J."/>
            <person name="Huang Q."/>
            <person name="Gao D."/>
            <person name="Wang J."/>
            <person name="Lang Y."/>
            <person name="Liu T."/>
            <person name="Li B."/>
            <person name="Bai Z."/>
            <person name="Luis Goicoechea J."/>
            <person name="Liang C."/>
            <person name="Chen C."/>
            <person name="Zhang W."/>
            <person name="Sun S."/>
            <person name="Liao Y."/>
            <person name="Zhang X."/>
            <person name="Yang L."/>
            <person name="Song C."/>
            <person name="Wang M."/>
            <person name="Shi J."/>
            <person name="Liu G."/>
            <person name="Liu J."/>
            <person name="Zhou H."/>
            <person name="Zhou W."/>
            <person name="Yu Q."/>
            <person name="An N."/>
            <person name="Chen Y."/>
            <person name="Cai Q."/>
            <person name="Wang B."/>
            <person name="Liu B."/>
            <person name="Min J."/>
            <person name="Huang Y."/>
            <person name="Wu H."/>
            <person name="Li Z."/>
            <person name="Zhang Y."/>
            <person name="Yin Y."/>
            <person name="Song W."/>
            <person name="Jiang J."/>
            <person name="Jackson S.A."/>
            <person name="Wing R.A."/>
            <person name="Wang J."/>
            <person name="Chen M."/>
        </authorList>
    </citation>
    <scope>NUCLEOTIDE SEQUENCE [LARGE SCALE GENOMIC DNA]</scope>
    <source>
        <strain evidence="1">cv. IRGC 101232</strain>
    </source>
</reference>
<dbReference type="HOGENOM" id="CLU_1858325_0_0_1"/>
<name>J3MID4_ORYBR</name>
<proteinExistence type="predicted"/>
<reference evidence="1" key="2">
    <citation type="submission" date="2013-04" db="UniProtKB">
        <authorList>
            <consortium name="EnsemblPlants"/>
        </authorList>
    </citation>
    <scope>IDENTIFICATION</scope>
</reference>
<protein>
    <submittedName>
        <fullName evidence="1">Uncharacterized protein</fullName>
    </submittedName>
</protein>
<evidence type="ECO:0000313" key="2">
    <source>
        <dbReference type="Proteomes" id="UP000006038"/>
    </source>
</evidence>
<organism evidence="1">
    <name type="scientific">Oryza brachyantha</name>
    <name type="common">malo sina</name>
    <dbReference type="NCBI Taxonomy" id="4533"/>
    <lineage>
        <taxon>Eukaryota</taxon>
        <taxon>Viridiplantae</taxon>
        <taxon>Streptophyta</taxon>
        <taxon>Embryophyta</taxon>
        <taxon>Tracheophyta</taxon>
        <taxon>Spermatophyta</taxon>
        <taxon>Magnoliopsida</taxon>
        <taxon>Liliopsida</taxon>
        <taxon>Poales</taxon>
        <taxon>Poaceae</taxon>
        <taxon>BOP clade</taxon>
        <taxon>Oryzoideae</taxon>
        <taxon>Oryzeae</taxon>
        <taxon>Oryzinae</taxon>
        <taxon>Oryza</taxon>
    </lineage>
</organism>
<dbReference type="Gramene" id="OB07G11660.1">
    <property type="protein sequence ID" value="OB07G11660.1"/>
    <property type="gene ID" value="OB07G11660"/>
</dbReference>